<keyword evidence="1" id="KW-0732">Signal</keyword>
<feature type="chain" id="PRO_5032519222" description="Outer membrane protein beta-barrel domain-containing protein" evidence="1">
    <location>
        <begin position="21"/>
        <end position="156"/>
    </location>
</feature>
<evidence type="ECO:0000256" key="1">
    <source>
        <dbReference type="SAM" id="SignalP"/>
    </source>
</evidence>
<comment type="caution">
    <text evidence="2">The sequence shown here is derived from an EMBL/GenBank/DDBJ whole genome shotgun (WGS) entry which is preliminary data.</text>
</comment>
<sequence length="156" mass="17487">MRKLKLAFTLFFAIAMAANAQDYNTGIGVRGGLSNGLTVKHFIGSNTALEGILSTRWQGFNITGLYEIHANAFDTPRLNWYYGFGGHIGFWDGYKGHPWFNDGTYTIIGIDGIIGIEYNIEPIPFNISLDWKPGFNIIGYTGFWGDELALSIRYIF</sequence>
<organism evidence="2">
    <name type="scientific">Mariniphaga anaerophila</name>
    <dbReference type="NCBI Taxonomy" id="1484053"/>
    <lineage>
        <taxon>Bacteria</taxon>
        <taxon>Pseudomonadati</taxon>
        <taxon>Bacteroidota</taxon>
        <taxon>Bacteroidia</taxon>
        <taxon>Marinilabiliales</taxon>
        <taxon>Prolixibacteraceae</taxon>
        <taxon>Mariniphaga</taxon>
    </lineage>
</organism>
<evidence type="ECO:0000313" key="2">
    <source>
        <dbReference type="EMBL" id="HDR51762.1"/>
    </source>
</evidence>
<dbReference type="EMBL" id="DSDK01000492">
    <property type="protein sequence ID" value="HDR51762.1"/>
    <property type="molecule type" value="Genomic_DNA"/>
</dbReference>
<protein>
    <recommendedName>
        <fullName evidence="3">Outer membrane protein beta-barrel domain-containing protein</fullName>
    </recommendedName>
</protein>
<evidence type="ECO:0008006" key="3">
    <source>
        <dbReference type="Google" id="ProtNLM"/>
    </source>
</evidence>
<reference evidence="2" key="1">
    <citation type="journal article" date="2020" name="mSystems">
        <title>Genome- and Community-Level Interaction Insights into Carbon Utilization and Element Cycling Functions of Hydrothermarchaeota in Hydrothermal Sediment.</title>
        <authorList>
            <person name="Zhou Z."/>
            <person name="Liu Y."/>
            <person name="Xu W."/>
            <person name="Pan J."/>
            <person name="Luo Z.H."/>
            <person name="Li M."/>
        </authorList>
    </citation>
    <scope>NUCLEOTIDE SEQUENCE [LARGE SCALE GENOMIC DNA]</scope>
    <source>
        <strain evidence="2">SpSt-1217</strain>
    </source>
</reference>
<accession>A0A831LHP5</accession>
<name>A0A831LHP5_9BACT</name>
<gene>
    <name evidence="2" type="ORF">ENN90_09135</name>
</gene>
<proteinExistence type="predicted"/>
<feature type="signal peptide" evidence="1">
    <location>
        <begin position="1"/>
        <end position="20"/>
    </location>
</feature>
<dbReference type="AlphaFoldDB" id="A0A831LHP5"/>
<dbReference type="Proteomes" id="UP000886047">
    <property type="component" value="Unassembled WGS sequence"/>
</dbReference>